<accession>A0A2U2DI75</accession>
<organism evidence="2 3">
    <name type="scientific">Metarhizobium album</name>
    <dbReference type="NCBI Taxonomy" id="2182425"/>
    <lineage>
        <taxon>Bacteria</taxon>
        <taxon>Pseudomonadati</taxon>
        <taxon>Pseudomonadota</taxon>
        <taxon>Alphaproteobacteria</taxon>
        <taxon>Hyphomicrobiales</taxon>
        <taxon>Rhizobiaceae</taxon>
        <taxon>Metarhizobium</taxon>
    </lineage>
</organism>
<sequence length="293" mass="32090">MIVITAPTSQIGRQVVNTLIEADAPLRLIVRDADKLPEHVRDRAEIVLGSHGDASVVDRAFEGADAVFWLAPPPWAQSLEDAYLAFTRPAAEAIRRHSVPRLLSITAIGRGTDWQDRAGPVTASIRMDDLLMETGAAFRALAMPSFMENTARQVGVMKEKGMFFGPIASDRKLPFTATRDMAAAAARLLAAHGWSGQQEVPVLGPEDLSFDDQAAIISDVTGHTVRYQQISYDQFKQQFLARGTSESVAQGYVDMYRAKEQGIDNTAARTPETTGHTSFRAFCEENLKPVFAL</sequence>
<dbReference type="Pfam" id="PF13460">
    <property type="entry name" value="NAD_binding_10"/>
    <property type="match status" value="1"/>
</dbReference>
<evidence type="ECO:0000313" key="3">
    <source>
        <dbReference type="Proteomes" id="UP000245252"/>
    </source>
</evidence>
<evidence type="ECO:0000259" key="1">
    <source>
        <dbReference type="Pfam" id="PF13460"/>
    </source>
</evidence>
<name>A0A2U2DI75_9HYPH</name>
<keyword evidence="3" id="KW-1185">Reference proteome</keyword>
<dbReference type="AlphaFoldDB" id="A0A2U2DI75"/>
<evidence type="ECO:0000313" key="2">
    <source>
        <dbReference type="EMBL" id="PWE52978.1"/>
    </source>
</evidence>
<feature type="domain" description="NAD(P)-binding" evidence="1">
    <location>
        <begin position="8"/>
        <end position="165"/>
    </location>
</feature>
<dbReference type="RefSeq" id="WP_109461593.1">
    <property type="nucleotide sequence ID" value="NZ_QFBC01000019.1"/>
</dbReference>
<dbReference type="Proteomes" id="UP000245252">
    <property type="component" value="Unassembled WGS sequence"/>
</dbReference>
<dbReference type="InterPro" id="IPR036291">
    <property type="entry name" value="NAD(P)-bd_dom_sf"/>
</dbReference>
<dbReference type="OrthoDB" id="7352262at2"/>
<proteinExistence type="predicted"/>
<dbReference type="InterPro" id="IPR051604">
    <property type="entry name" value="Ergot_Alk_Oxidoreductase"/>
</dbReference>
<dbReference type="PANTHER" id="PTHR43162:SF1">
    <property type="entry name" value="PRESTALK A DIFFERENTIATION PROTEIN A"/>
    <property type="match status" value="1"/>
</dbReference>
<comment type="caution">
    <text evidence="2">The sequence shown here is derived from an EMBL/GenBank/DDBJ whole genome shotgun (WGS) entry which is preliminary data.</text>
</comment>
<dbReference type="Gene3D" id="3.40.50.720">
    <property type="entry name" value="NAD(P)-binding Rossmann-like Domain"/>
    <property type="match status" value="1"/>
</dbReference>
<dbReference type="PANTHER" id="PTHR43162">
    <property type="match status" value="1"/>
</dbReference>
<dbReference type="EMBL" id="QFBC01000019">
    <property type="protein sequence ID" value="PWE52978.1"/>
    <property type="molecule type" value="Genomic_DNA"/>
</dbReference>
<gene>
    <name evidence="2" type="ORF">DEM27_28250</name>
</gene>
<dbReference type="SUPFAM" id="SSF51735">
    <property type="entry name" value="NAD(P)-binding Rossmann-fold domains"/>
    <property type="match status" value="1"/>
</dbReference>
<protein>
    <submittedName>
        <fullName evidence="2">NmrA family transcriptional regulator</fullName>
    </submittedName>
</protein>
<reference evidence="2 3" key="1">
    <citation type="submission" date="2018-05" db="EMBL/GenBank/DDBJ databases">
        <title>The draft genome of strain NS-104.</title>
        <authorList>
            <person name="Hang P."/>
            <person name="Jiang J."/>
        </authorList>
    </citation>
    <scope>NUCLEOTIDE SEQUENCE [LARGE SCALE GENOMIC DNA]</scope>
    <source>
        <strain evidence="2 3">NS-104</strain>
    </source>
</reference>
<dbReference type="InterPro" id="IPR016040">
    <property type="entry name" value="NAD(P)-bd_dom"/>
</dbReference>
<dbReference type="Gene3D" id="3.90.25.10">
    <property type="entry name" value="UDP-galactose 4-epimerase, domain 1"/>
    <property type="match status" value="1"/>
</dbReference>